<dbReference type="InterPro" id="IPR050425">
    <property type="entry name" value="NAD(P)_dehydrat-like"/>
</dbReference>
<dbReference type="SUPFAM" id="SSF51735">
    <property type="entry name" value="NAD(P)-binding Rossmann-fold domains"/>
    <property type="match status" value="1"/>
</dbReference>
<organism evidence="3 5">
    <name type="scientific">Cercospora beticola</name>
    <name type="common">Sugarbeet leaf spot fungus</name>
    <dbReference type="NCBI Taxonomy" id="122368"/>
    <lineage>
        <taxon>Eukaryota</taxon>
        <taxon>Fungi</taxon>
        <taxon>Dikarya</taxon>
        <taxon>Ascomycota</taxon>
        <taxon>Pezizomycotina</taxon>
        <taxon>Dothideomycetes</taxon>
        <taxon>Dothideomycetidae</taxon>
        <taxon>Mycosphaerellales</taxon>
        <taxon>Mycosphaerellaceae</taxon>
        <taxon>Cercospora</taxon>
    </lineage>
</organism>
<proteinExistence type="inferred from homology"/>
<evidence type="ECO:0000313" key="5">
    <source>
        <dbReference type="Proteomes" id="UP000230605"/>
    </source>
</evidence>
<dbReference type="OrthoDB" id="2735536at2759"/>
<reference evidence="4 6" key="2">
    <citation type="submission" date="2023-09" db="EMBL/GenBank/DDBJ databases">
        <title>Complete-Gapless Cercospora beticola genome.</title>
        <authorList>
            <person name="Wyatt N.A."/>
            <person name="Spanner R.E."/>
            <person name="Bolton M.D."/>
        </authorList>
    </citation>
    <scope>NUCLEOTIDE SEQUENCE [LARGE SCALE GENOMIC DNA]</scope>
    <source>
        <strain evidence="4">Cb09-40</strain>
    </source>
</reference>
<dbReference type="Proteomes" id="UP001302367">
    <property type="component" value="Chromosome 1"/>
</dbReference>
<evidence type="ECO:0000313" key="6">
    <source>
        <dbReference type="Proteomes" id="UP001302367"/>
    </source>
</evidence>
<gene>
    <name evidence="3" type="ORF">CB0940_00036</name>
    <name evidence="4" type="ORF">RHO25_000038</name>
</gene>
<dbReference type="AlphaFoldDB" id="A0A2G5I7G5"/>
<dbReference type="EMBL" id="LKMD01000100">
    <property type="protein sequence ID" value="PIB00776.1"/>
    <property type="molecule type" value="Genomic_DNA"/>
</dbReference>
<evidence type="ECO:0000256" key="1">
    <source>
        <dbReference type="ARBA" id="ARBA00023002"/>
    </source>
</evidence>
<evidence type="ECO:0000313" key="3">
    <source>
        <dbReference type="EMBL" id="PIB00776.1"/>
    </source>
</evidence>
<name>A0A2G5I7G5_CERBT</name>
<keyword evidence="6" id="KW-1185">Reference proteome</keyword>
<evidence type="ECO:0000256" key="2">
    <source>
        <dbReference type="ARBA" id="ARBA00023445"/>
    </source>
</evidence>
<dbReference type="PANTHER" id="PTHR10366">
    <property type="entry name" value="NAD DEPENDENT EPIMERASE/DEHYDRATASE"/>
    <property type="match status" value="1"/>
</dbReference>
<dbReference type="Gene3D" id="3.40.50.720">
    <property type="entry name" value="NAD(P)-binding Rossmann-like Domain"/>
    <property type="match status" value="1"/>
</dbReference>
<evidence type="ECO:0000313" key="4">
    <source>
        <dbReference type="EMBL" id="WPA95439.1"/>
    </source>
</evidence>
<reference evidence="3 5" key="1">
    <citation type="submission" date="2015-10" db="EMBL/GenBank/DDBJ databases">
        <title>The cercosporin biosynthetic gene cluster was horizontally transferred to several fungal lineages and shown to be expanded in Cercospora beticola based on microsynteny with recipient genomes.</title>
        <authorList>
            <person name="De Jonge R."/>
            <person name="Ebert M.K."/>
            <person name="Suttle J.C."/>
            <person name="Jurick Ii W.M."/>
            <person name="Secor G.A."/>
            <person name="Thomma B.P."/>
            <person name="Van De Peer Y."/>
            <person name="Bolton M.D."/>
        </authorList>
    </citation>
    <scope>NUCLEOTIDE SEQUENCE [LARGE SCALE GENOMIC DNA]</scope>
    <source>
        <strain evidence="3 5">09-40</strain>
    </source>
</reference>
<dbReference type="Proteomes" id="UP000230605">
    <property type="component" value="Chromosome 1"/>
</dbReference>
<dbReference type="InterPro" id="IPR036291">
    <property type="entry name" value="NAD(P)-bd_dom_sf"/>
</dbReference>
<dbReference type="PANTHER" id="PTHR10366:SF562">
    <property type="entry name" value="ALDEHYDE REDUCTASE II (AFU_ORTHOLOGUE AFUA_1G11360)"/>
    <property type="match status" value="1"/>
</dbReference>
<keyword evidence="1" id="KW-0560">Oxidoreductase</keyword>
<protein>
    <submittedName>
        <fullName evidence="3">Aldehyde reductase 2</fullName>
    </submittedName>
</protein>
<dbReference type="EMBL" id="CP134184">
    <property type="protein sequence ID" value="WPA95439.1"/>
    <property type="molecule type" value="Genomic_DNA"/>
</dbReference>
<comment type="similarity">
    <text evidence="2">Belongs to the NAD(P)-dependent epimerase/dehydratase family. Dihydroflavonol-4-reductase subfamily.</text>
</comment>
<dbReference type="GO" id="GO:0016616">
    <property type="term" value="F:oxidoreductase activity, acting on the CH-OH group of donors, NAD or NADP as acceptor"/>
    <property type="evidence" value="ECO:0007669"/>
    <property type="project" value="TreeGrafter"/>
</dbReference>
<accession>A0A2G5I7G5</accession>
<sequence>MSPDPNKVIPATITGVKHALEAAAATDTVKRVVYTSSVVTLPSFAPGVVGHITASEWNVEAVKAAWAPPPYDQSRMLKEKKPSFTFNTVLPGLVLGPILDGANSSMAGFVQGIHGGDENATQLIRNLPEATWHVDVEDTAIVHVAALLDDSVRGERILTLGEPFTYQRAIETLRRIDPSKTDYAEPLPGDQENRVVADTSRAVELLKKNGRDGVTSLEQSLSNQFSR</sequence>